<accession>A0A0L9VBJ7</accession>
<evidence type="ECO:0000313" key="3">
    <source>
        <dbReference type="Proteomes" id="UP000053144"/>
    </source>
</evidence>
<organism evidence="2 3">
    <name type="scientific">Phaseolus angularis</name>
    <name type="common">Azuki bean</name>
    <name type="synonym">Vigna angularis</name>
    <dbReference type="NCBI Taxonomy" id="3914"/>
    <lineage>
        <taxon>Eukaryota</taxon>
        <taxon>Viridiplantae</taxon>
        <taxon>Streptophyta</taxon>
        <taxon>Embryophyta</taxon>
        <taxon>Tracheophyta</taxon>
        <taxon>Spermatophyta</taxon>
        <taxon>Magnoliopsida</taxon>
        <taxon>eudicotyledons</taxon>
        <taxon>Gunneridae</taxon>
        <taxon>Pentapetalae</taxon>
        <taxon>rosids</taxon>
        <taxon>fabids</taxon>
        <taxon>Fabales</taxon>
        <taxon>Fabaceae</taxon>
        <taxon>Papilionoideae</taxon>
        <taxon>50 kb inversion clade</taxon>
        <taxon>NPAAA clade</taxon>
        <taxon>indigoferoid/millettioid clade</taxon>
        <taxon>Phaseoleae</taxon>
        <taxon>Vigna</taxon>
    </lineage>
</organism>
<dbReference type="Proteomes" id="UP000053144">
    <property type="component" value="Chromosome 9"/>
</dbReference>
<feature type="region of interest" description="Disordered" evidence="1">
    <location>
        <begin position="68"/>
        <end position="89"/>
    </location>
</feature>
<evidence type="ECO:0000256" key="1">
    <source>
        <dbReference type="SAM" id="MobiDB-lite"/>
    </source>
</evidence>
<feature type="compositionally biased region" description="Acidic residues" evidence="1">
    <location>
        <begin position="80"/>
        <end position="89"/>
    </location>
</feature>
<gene>
    <name evidence="2" type="ORF">LR48_Vigan09g066800</name>
</gene>
<dbReference type="AlphaFoldDB" id="A0A0L9VBJ7"/>
<evidence type="ECO:0000313" key="2">
    <source>
        <dbReference type="EMBL" id="KOM52009.1"/>
    </source>
</evidence>
<dbReference type="EMBL" id="CM003379">
    <property type="protein sequence ID" value="KOM52009.1"/>
    <property type="molecule type" value="Genomic_DNA"/>
</dbReference>
<dbReference type="Gramene" id="KOM52009">
    <property type="protein sequence ID" value="KOM52009"/>
    <property type="gene ID" value="LR48_Vigan09g066800"/>
</dbReference>
<protein>
    <submittedName>
        <fullName evidence="2">Uncharacterized protein</fullName>
    </submittedName>
</protein>
<sequence>MTSSSSRRMKTAGNKRKEKEQYYSHQFRTAAHERGEQELLRMFTSAFPDRKFISQEEFVAMVAYSEGPAHADGGAAGGDAADEEEDSDD</sequence>
<reference evidence="3" key="1">
    <citation type="journal article" date="2015" name="Proc. Natl. Acad. Sci. U.S.A.">
        <title>Genome sequencing of adzuki bean (Vigna angularis) provides insight into high starch and low fat accumulation and domestication.</title>
        <authorList>
            <person name="Yang K."/>
            <person name="Tian Z."/>
            <person name="Chen C."/>
            <person name="Luo L."/>
            <person name="Zhao B."/>
            <person name="Wang Z."/>
            <person name="Yu L."/>
            <person name="Li Y."/>
            <person name="Sun Y."/>
            <person name="Li W."/>
            <person name="Chen Y."/>
            <person name="Li Y."/>
            <person name="Zhang Y."/>
            <person name="Ai D."/>
            <person name="Zhao J."/>
            <person name="Shang C."/>
            <person name="Ma Y."/>
            <person name="Wu B."/>
            <person name="Wang M."/>
            <person name="Gao L."/>
            <person name="Sun D."/>
            <person name="Zhang P."/>
            <person name="Guo F."/>
            <person name="Wang W."/>
            <person name="Li Y."/>
            <person name="Wang J."/>
            <person name="Varshney R.K."/>
            <person name="Wang J."/>
            <person name="Ling H.Q."/>
            <person name="Wan P."/>
        </authorList>
    </citation>
    <scope>NUCLEOTIDE SEQUENCE</scope>
    <source>
        <strain evidence="3">cv. Jingnong 6</strain>
    </source>
</reference>
<name>A0A0L9VBJ7_PHAAN</name>
<proteinExistence type="predicted"/>
<feature type="region of interest" description="Disordered" evidence="1">
    <location>
        <begin position="1"/>
        <end position="22"/>
    </location>
</feature>